<protein>
    <recommendedName>
        <fullName evidence="2">FlgD Ig-like domain-containing protein</fullName>
    </recommendedName>
</protein>
<dbReference type="EMBL" id="BART01019660">
    <property type="protein sequence ID" value="GAG94647.1"/>
    <property type="molecule type" value="Genomic_DNA"/>
</dbReference>
<feature type="non-terminal residue" evidence="1">
    <location>
        <position position="1"/>
    </location>
</feature>
<evidence type="ECO:0000313" key="1">
    <source>
        <dbReference type="EMBL" id="GAG94647.1"/>
    </source>
</evidence>
<reference evidence="1" key="1">
    <citation type="journal article" date="2014" name="Front. Microbiol.">
        <title>High frequency of phylogenetically diverse reductive dehalogenase-homologous genes in deep subseafloor sedimentary metagenomes.</title>
        <authorList>
            <person name="Kawai M."/>
            <person name="Futagami T."/>
            <person name="Toyoda A."/>
            <person name="Takaki Y."/>
            <person name="Nishi S."/>
            <person name="Hori S."/>
            <person name="Arai W."/>
            <person name="Tsubouchi T."/>
            <person name="Morono Y."/>
            <person name="Uchiyama I."/>
            <person name="Ito T."/>
            <person name="Fujiyama A."/>
            <person name="Inagaki F."/>
            <person name="Takami H."/>
        </authorList>
    </citation>
    <scope>NUCLEOTIDE SEQUENCE</scope>
    <source>
        <strain evidence="1">Expedition CK06-06</strain>
    </source>
</reference>
<comment type="caution">
    <text evidence="1">The sequence shown here is derived from an EMBL/GenBank/DDBJ whole genome shotgun (WGS) entry which is preliminary data.</text>
</comment>
<name>X1CNW2_9ZZZZ</name>
<gene>
    <name evidence="1" type="ORF">S01H4_36733</name>
</gene>
<dbReference type="InterPro" id="IPR026444">
    <property type="entry name" value="Secre_tail"/>
</dbReference>
<dbReference type="Gene3D" id="2.60.40.4070">
    <property type="match status" value="1"/>
</dbReference>
<accession>X1CNW2</accession>
<dbReference type="NCBIfam" id="TIGR04183">
    <property type="entry name" value="Por_Secre_tail"/>
    <property type="match status" value="1"/>
</dbReference>
<evidence type="ECO:0008006" key="2">
    <source>
        <dbReference type="Google" id="ProtNLM"/>
    </source>
</evidence>
<dbReference type="AlphaFoldDB" id="X1CNW2"/>
<proteinExistence type="predicted"/>
<organism evidence="1">
    <name type="scientific">marine sediment metagenome</name>
    <dbReference type="NCBI Taxonomy" id="412755"/>
    <lineage>
        <taxon>unclassified sequences</taxon>
        <taxon>metagenomes</taxon>
        <taxon>ecological metagenomes</taxon>
    </lineage>
</organism>
<sequence length="78" mass="8529">VREDYQGEIVVTGLVGNVNVKITDINGNIVYETTAMGGQAIWDGRTFSGDRVHTGVYLIFCTNEDGSQTHITKLLVIN</sequence>